<evidence type="ECO:0000256" key="10">
    <source>
        <dbReference type="ARBA" id="ARBA00023065"/>
    </source>
</evidence>
<keyword evidence="10" id="KW-0406">Ion transport</keyword>
<evidence type="ECO:0000256" key="3">
    <source>
        <dbReference type="ARBA" id="ARBA00022475"/>
    </source>
</evidence>
<evidence type="ECO:0000256" key="14">
    <source>
        <dbReference type="SAM" id="MobiDB-lite"/>
    </source>
</evidence>
<feature type="region of interest" description="Disordered" evidence="14">
    <location>
        <begin position="844"/>
        <end position="876"/>
    </location>
</feature>
<feature type="compositionally biased region" description="Low complexity" evidence="14">
    <location>
        <begin position="95"/>
        <end position="130"/>
    </location>
</feature>
<evidence type="ECO:0000256" key="12">
    <source>
        <dbReference type="ARBA" id="ARBA00023303"/>
    </source>
</evidence>
<feature type="transmembrane region" description="Helical" evidence="15">
    <location>
        <begin position="450"/>
        <end position="467"/>
    </location>
</feature>
<dbReference type="SMART" id="SM00100">
    <property type="entry name" value="cNMP"/>
    <property type="match status" value="1"/>
</dbReference>
<dbReference type="FunFam" id="1.10.287.70:FF:000020">
    <property type="entry name" value="Potassium channel, voltage-gated eag-related subfamily H, member 7"/>
    <property type="match status" value="1"/>
</dbReference>
<dbReference type="EMBL" id="JAPWDV010000001">
    <property type="protein sequence ID" value="KAJ6223319.1"/>
    <property type="molecule type" value="Genomic_DNA"/>
</dbReference>
<dbReference type="PRINTS" id="PR01463">
    <property type="entry name" value="EAGCHANLFMLY"/>
</dbReference>
<dbReference type="Gene3D" id="1.10.287.70">
    <property type="match status" value="1"/>
</dbReference>
<evidence type="ECO:0000256" key="6">
    <source>
        <dbReference type="ARBA" id="ARBA00022826"/>
    </source>
</evidence>
<feature type="compositionally biased region" description="Polar residues" evidence="14">
    <location>
        <begin position="40"/>
        <end position="58"/>
    </location>
</feature>
<dbReference type="GO" id="GO:0005886">
    <property type="term" value="C:plasma membrane"/>
    <property type="evidence" value="ECO:0007669"/>
    <property type="project" value="UniProtKB-SubCell"/>
</dbReference>
<evidence type="ECO:0000256" key="2">
    <source>
        <dbReference type="ARBA" id="ARBA00022448"/>
    </source>
</evidence>
<dbReference type="SUPFAM" id="SSF81324">
    <property type="entry name" value="Voltage-gated potassium channels"/>
    <property type="match status" value="1"/>
</dbReference>
<keyword evidence="3" id="KW-1003">Cell membrane</keyword>
<keyword evidence="6" id="KW-0631">Potassium channel</keyword>
<evidence type="ECO:0000256" key="9">
    <source>
        <dbReference type="ARBA" id="ARBA00022989"/>
    </source>
</evidence>
<dbReference type="GO" id="GO:0034702">
    <property type="term" value="C:monoatomic ion channel complex"/>
    <property type="evidence" value="ECO:0007669"/>
    <property type="project" value="UniProtKB-KW"/>
</dbReference>
<evidence type="ECO:0000259" key="16">
    <source>
        <dbReference type="PROSITE" id="PS50042"/>
    </source>
</evidence>
<feature type="transmembrane region" description="Helical" evidence="15">
    <location>
        <begin position="283"/>
        <end position="305"/>
    </location>
</feature>
<organism evidence="17 18">
    <name type="scientific">Blomia tropicalis</name>
    <name type="common">Mite</name>
    <dbReference type="NCBI Taxonomy" id="40697"/>
    <lineage>
        <taxon>Eukaryota</taxon>
        <taxon>Metazoa</taxon>
        <taxon>Ecdysozoa</taxon>
        <taxon>Arthropoda</taxon>
        <taxon>Chelicerata</taxon>
        <taxon>Arachnida</taxon>
        <taxon>Acari</taxon>
        <taxon>Acariformes</taxon>
        <taxon>Sarcoptiformes</taxon>
        <taxon>Astigmata</taxon>
        <taxon>Glycyphagoidea</taxon>
        <taxon>Echimyopodidae</taxon>
        <taxon>Blomia</taxon>
    </lineage>
</organism>
<comment type="subcellular location">
    <subcellularLocation>
        <location evidence="1">Cell membrane</location>
        <topology evidence="1">Multi-pass membrane protein</topology>
    </subcellularLocation>
</comment>
<accession>A0A9Q0MCR7</accession>
<proteinExistence type="predicted"/>
<evidence type="ECO:0000256" key="5">
    <source>
        <dbReference type="ARBA" id="ARBA00022692"/>
    </source>
</evidence>
<dbReference type="FunFam" id="1.10.1200.260:FF:000001">
    <property type="entry name" value="Potassium voltage-gated channel subfamily H member 7"/>
    <property type="match status" value="1"/>
</dbReference>
<dbReference type="InterPro" id="IPR000595">
    <property type="entry name" value="cNMP-bd_dom"/>
</dbReference>
<keyword evidence="9 15" id="KW-1133">Transmembrane helix</keyword>
<dbReference type="InterPro" id="IPR014710">
    <property type="entry name" value="RmlC-like_jellyroll"/>
</dbReference>
<dbReference type="Gene3D" id="2.60.120.10">
    <property type="entry name" value="Jelly Rolls"/>
    <property type="match status" value="1"/>
</dbReference>
<feature type="transmembrane region" description="Helical" evidence="15">
    <location>
        <begin position="242"/>
        <end position="263"/>
    </location>
</feature>
<dbReference type="Proteomes" id="UP001142055">
    <property type="component" value="Chromosome 1"/>
</dbReference>
<evidence type="ECO:0000256" key="15">
    <source>
        <dbReference type="SAM" id="Phobius"/>
    </source>
</evidence>
<dbReference type="SUPFAM" id="SSF51206">
    <property type="entry name" value="cAMP-binding domain-like"/>
    <property type="match status" value="1"/>
</dbReference>
<keyword evidence="8" id="KW-0630">Potassium</keyword>
<dbReference type="CDD" id="cd00038">
    <property type="entry name" value="CAP_ED"/>
    <property type="match status" value="1"/>
</dbReference>
<feature type="domain" description="Cyclic nucleotide-binding" evidence="16">
    <location>
        <begin position="581"/>
        <end position="681"/>
    </location>
</feature>
<dbReference type="OMA" id="NKPILCT"/>
<dbReference type="Gene3D" id="1.10.1200.260">
    <property type="match status" value="1"/>
</dbReference>
<dbReference type="InterPro" id="IPR005821">
    <property type="entry name" value="Ion_trans_dom"/>
</dbReference>
<keyword evidence="13" id="KW-0175">Coiled coil</keyword>
<protein>
    <recommendedName>
        <fullName evidence="16">Cyclic nucleotide-binding domain-containing protein</fullName>
    </recommendedName>
</protein>
<keyword evidence="12" id="KW-0407">Ion channel</keyword>
<evidence type="ECO:0000256" key="7">
    <source>
        <dbReference type="ARBA" id="ARBA00022882"/>
    </source>
</evidence>
<sequence>MSLQISSIEKEFQERINSAGHSIRSVPADNVAVSIKVPANQISQKSRSLSQQNPTPRMTRQHAFDMAGNNNNNNNNGFQHAHSLNSANIWLSPNNSFESNSSKNSPSVQRARQQQWAKQQSSINSSSYSNGEAKSCATTSRSRRSSEHKESRHRFSLIPQVSVDDHSSNQEHDVRLNVQVSPTHHVNVFTRQVLSLGTDLPDYKYESRTLLNEDDQCDGFKRFKYRKFTVLHYSPFKAIWDWIILILVIYTAIFTPYSAAFLLNENFVIRNMSNHSKTSPANFGTQSLMVIDFFVDVMFLVDILINFRTTYINKKDELVIHPGKIAIHYLKGWFLIDMVAAIPFDLLLFGSQTDETTTLIGLLKTARLLRLVRVARKIDRYSEYGAAVLILLVAGFALVAHWLACIWYAIGNAERPSLERKIGWLDHLANTTFQYYRPDGSGGPSIKSRYITALYFTFSSLTSVGFGNVSPTTNTEKIFCILVMLTGSLMYASIFGNVSAIIQRLYSGTARYHTQLLRVREFIRFHQIPSPLRKRLEEYFQHAWTYSNGIDMNMVLKGFPEFLQADICLHLNRNLLQNCLAFKGASQGCLRAFSMRFKTTHAPPGDTLVHTGDVLVALYFIARGTIEIIIDDNVVETLGKDDIFGENPLETPTIGKSRCDVRSLTYCDLHKITRADLLQVLEMYPEFVESFNKNLSITFNLRDDNQKGLASIMERKPSCKMMSCFESMPNDGDELDEEASNQALLEQSYGDYDEDCFQSSMGRNLIAQAGSGILEFSPEKAGLDVTPANYNFPKVRNRMDNTPLSGMLDQLKRSVNDLTFGENCSAMYQLSFITNESNVSIDQQPTGSLSISNTTRANPKANAKERFNEKNGSSLSRPVETIDLSNAGSYQNVFRSGDNLVEYVKNKLGNELNCSQEKYDALDRKLADINGRIDQIENRLEFGFEKILTTITEIGETIKRNESQVTLEQLNKCNQLDRLPCMCCEPGSSFDKAFLTFSKDEENDISHDTCKSRMTKASSYNIQYVSEQAGLLPMESNVVANTELLSFTSNDNLIEDKMTSTATADSQMETSFLLGSHSVPMLSQDEIKPTVSKPKFRLRPLESRRISKSLPHSWLDRLISSNRK</sequence>
<evidence type="ECO:0000256" key="8">
    <source>
        <dbReference type="ARBA" id="ARBA00022958"/>
    </source>
</evidence>
<dbReference type="InterPro" id="IPR003967">
    <property type="entry name" value="K_chnl_volt-dep_ERG"/>
</dbReference>
<feature type="coiled-coil region" evidence="13">
    <location>
        <begin position="905"/>
        <end position="939"/>
    </location>
</feature>
<keyword evidence="11 15" id="KW-0472">Membrane</keyword>
<feature type="transmembrane region" description="Helical" evidence="15">
    <location>
        <begin position="386"/>
        <end position="410"/>
    </location>
</feature>
<feature type="region of interest" description="Disordered" evidence="14">
    <location>
        <begin position="95"/>
        <end position="158"/>
    </location>
</feature>
<keyword evidence="18" id="KW-1185">Reference proteome</keyword>
<dbReference type="AlphaFoldDB" id="A0A9Q0MCR7"/>
<evidence type="ECO:0000256" key="13">
    <source>
        <dbReference type="SAM" id="Coils"/>
    </source>
</evidence>
<keyword evidence="2" id="KW-0813">Transport</keyword>
<dbReference type="InterPro" id="IPR003938">
    <property type="entry name" value="K_chnl_volt-dep_EAG/ELK/ERG"/>
</dbReference>
<keyword evidence="5 15" id="KW-0812">Transmembrane</keyword>
<comment type="caution">
    <text evidence="17">The sequence shown here is derived from an EMBL/GenBank/DDBJ whole genome shotgun (WGS) entry which is preliminary data.</text>
</comment>
<evidence type="ECO:0000256" key="4">
    <source>
        <dbReference type="ARBA" id="ARBA00022538"/>
    </source>
</evidence>
<keyword evidence="7" id="KW-0851">Voltage-gated channel</keyword>
<keyword evidence="4" id="KW-0633">Potassium transport</keyword>
<dbReference type="PANTHER" id="PTHR10217">
    <property type="entry name" value="VOLTAGE AND LIGAND GATED POTASSIUM CHANNEL"/>
    <property type="match status" value="1"/>
</dbReference>
<dbReference type="GO" id="GO:0042391">
    <property type="term" value="P:regulation of membrane potential"/>
    <property type="evidence" value="ECO:0007669"/>
    <property type="project" value="TreeGrafter"/>
</dbReference>
<dbReference type="Pfam" id="PF00027">
    <property type="entry name" value="cNMP_binding"/>
    <property type="match status" value="1"/>
</dbReference>
<feature type="region of interest" description="Disordered" evidence="14">
    <location>
        <begin position="37"/>
        <end position="58"/>
    </location>
</feature>
<evidence type="ECO:0000313" key="18">
    <source>
        <dbReference type="Proteomes" id="UP001142055"/>
    </source>
</evidence>
<dbReference type="OrthoDB" id="432483at2759"/>
<dbReference type="InterPro" id="IPR050818">
    <property type="entry name" value="KCNH_animal-type"/>
</dbReference>
<dbReference type="FunFam" id="2.60.120.10:FF:000107">
    <property type="entry name" value="Potassium voltage-gated channel unc-103"/>
    <property type="match status" value="1"/>
</dbReference>
<evidence type="ECO:0000256" key="1">
    <source>
        <dbReference type="ARBA" id="ARBA00004651"/>
    </source>
</evidence>
<dbReference type="PRINTS" id="PR01470">
    <property type="entry name" value="ERGCHANNEL"/>
</dbReference>
<feature type="compositionally biased region" description="Polar residues" evidence="14">
    <location>
        <begin position="844"/>
        <end position="857"/>
    </location>
</feature>
<name>A0A9Q0MCR7_BLOTA</name>
<dbReference type="PANTHER" id="PTHR10217:SF548">
    <property type="entry name" value="GH12235P"/>
    <property type="match status" value="1"/>
</dbReference>
<dbReference type="InterPro" id="IPR018490">
    <property type="entry name" value="cNMP-bd_dom_sf"/>
</dbReference>
<feature type="transmembrane region" description="Helical" evidence="15">
    <location>
        <begin position="479"/>
        <end position="502"/>
    </location>
</feature>
<evidence type="ECO:0000313" key="17">
    <source>
        <dbReference type="EMBL" id="KAJ6223319.1"/>
    </source>
</evidence>
<gene>
    <name evidence="17" type="ORF">RDWZM_001864</name>
</gene>
<reference evidence="17" key="1">
    <citation type="submission" date="2022-12" db="EMBL/GenBank/DDBJ databases">
        <title>Genome assemblies of Blomia tropicalis.</title>
        <authorList>
            <person name="Cui Y."/>
        </authorList>
    </citation>
    <scope>NUCLEOTIDE SEQUENCE</scope>
    <source>
        <tissue evidence="17">Adult mites</tissue>
    </source>
</reference>
<evidence type="ECO:0000256" key="11">
    <source>
        <dbReference type="ARBA" id="ARBA00023136"/>
    </source>
</evidence>
<dbReference type="GO" id="GO:0005242">
    <property type="term" value="F:inward rectifier potassium channel activity"/>
    <property type="evidence" value="ECO:0007669"/>
    <property type="project" value="TreeGrafter"/>
</dbReference>
<dbReference type="Pfam" id="PF00520">
    <property type="entry name" value="Ion_trans"/>
    <property type="match status" value="1"/>
</dbReference>
<dbReference type="PROSITE" id="PS50042">
    <property type="entry name" value="CNMP_BINDING_3"/>
    <property type="match status" value="1"/>
</dbReference>